<evidence type="ECO:0000313" key="2">
    <source>
        <dbReference type="EMBL" id="GFE39490.1"/>
    </source>
</evidence>
<dbReference type="AlphaFoldDB" id="A0A640UVR0"/>
<comment type="caution">
    <text evidence="2">The sequence shown here is derived from an EMBL/GenBank/DDBJ whole genome shotgun (WGS) entry which is preliminary data.</text>
</comment>
<evidence type="ECO:0000313" key="3">
    <source>
        <dbReference type="Proteomes" id="UP000431826"/>
    </source>
</evidence>
<protein>
    <submittedName>
        <fullName evidence="2">Uncharacterized protein</fullName>
    </submittedName>
</protein>
<feature type="compositionally biased region" description="Pro residues" evidence="1">
    <location>
        <begin position="49"/>
        <end position="68"/>
    </location>
</feature>
<dbReference type="EMBL" id="BLIR01000001">
    <property type="protein sequence ID" value="GFE39490.1"/>
    <property type="molecule type" value="Genomic_DNA"/>
</dbReference>
<sequence>MALLRNVRAGRQEFRAPGILHDGTAPANPSDAEADDEADDGADAWPTAPGTPPAAPPDPRNHGPPPPLFLAGTAPDRPHRAGVRRVDRCRFVTSARRRC</sequence>
<feature type="compositionally biased region" description="Acidic residues" evidence="1">
    <location>
        <begin position="32"/>
        <end position="42"/>
    </location>
</feature>
<evidence type="ECO:0000256" key="1">
    <source>
        <dbReference type="SAM" id="MobiDB-lite"/>
    </source>
</evidence>
<accession>A0A640UVR0</accession>
<dbReference type="Proteomes" id="UP000431826">
    <property type="component" value="Unassembled WGS sequence"/>
</dbReference>
<proteinExistence type="predicted"/>
<organism evidence="2 3">
    <name type="scientific">Streptomyces tubercidicus</name>
    <dbReference type="NCBI Taxonomy" id="47759"/>
    <lineage>
        <taxon>Bacteria</taxon>
        <taxon>Bacillati</taxon>
        <taxon>Actinomycetota</taxon>
        <taxon>Actinomycetes</taxon>
        <taxon>Kitasatosporales</taxon>
        <taxon>Streptomycetaceae</taxon>
        <taxon>Streptomyces</taxon>
    </lineage>
</organism>
<keyword evidence="3" id="KW-1185">Reference proteome</keyword>
<gene>
    <name evidence="2" type="ORF">Stube_41630</name>
</gene>
<feature type="region of interest" description="Disordered" evidence="1">
    <location>
        <begin position="1"/>
        <end position="82"/>
    </location>
</feature>
<name>A0A640UVR0_9ACTN</name>
<reference evidence="2 3" key="1">
    <citation type="submission" date="2019-12" db="EMBL/GenBank/DDBJ databases">
        <title>Whole genome shotgun sequence of Streptomyces tubercidicus NBRC 13090.</title>
        <authorList>
            <person name="Ichikawa N."/>
            <person name="Kimura A."/>
            <person name="Kitahashi Y."/>
            <person name="Komaki H."/>
            <person name="Tamura T."/>
        </authorList>
    </citation>
    <scope>NUCLEOTIDE SEQUENCE [LARGE SCALE GENOMIC DNA]</scope>
    <source>
        <strain evidence="2 3">NBRC 13090</strain>
    </source>
</reference>